<dbReference type="InterPro" id="IPR012962">
    <property type="entry name" value="Pept_M54_archaemetzincn"/>
</dbReference>
<dbReference type="Gene3D" id="3.40.390.10">
    <property type="entry name" value="Collagenase (Catalytic Domain)"/>
    <property type="match status" value="1"/>
</dbReference>
<dbReference type="RefSeq" id="WP_246904041.1">
    <property type="nucleotide sequence ID" value="NZ_JALJRB010000005.1"/>
</dbReference>
<dbReference type="PANTHER" id="PTHR15910">
    <property type="entry name" value="ARCHAEMETZINCIN"/>
    <property type="match status" value="1"/>
</dbReference>
<evidence type="ECO:0000313" key="8">
    <source>
        <dbReference type="Proteomes" id="UP001165427"/>
    </source>
</evidence>
<evidence type="ECO:0000256" key="3">
    <source>
        <dbReference type="ARBA" id="ARBA00022723"/>
    </source>
</evidence>
<dbReference type="Pfam" id="PF07998">
    <property type="entry name" value="Peptidase_M54"/>
    <property type="match status" value="1"/>
</dbReference>
<dbReference type="CDD" id="cd11375">
    <property type="entry name" value="Peptidase_M54"/>
    <property type="match status" value="1"/>
</dbReference>
<comment type="cofactor">
    <cofactor evidence="1">
        <name>Zn(2+)</name>
        <dbReference type="ChEBI" id="CHEBI:29105"/>
    </cofactor>
</comment>
<evidence type="ECO:0000256" key="6">
    <source>
        <dbReference type="ARBA" id="ARBA00023049"/>
    </source>
</evidence>
<keyword evidence="6" id="KW-0482">Metalloprotease</keyword>
<evidence type="ECO:0000313" key="7">
    <source>
        <dbReference type="EMBL" id="MCJ8500194.1"/>
    </source>
</evidence>
<dbReference type="EMBL" id="JALJRB010000005">
    <property type="protein sequence ID" value="MCJ8500194.1"/>
    <property type="molecule type" value="Genomic_DNA"/>
</dbReference>
<evidence type="ECO:0000256" key="1">
    <source>
        <dbReference type="ARBA" id="ARBA00001947"/>
    </source>
</evidence>
<gene>
    <name evidence="7" type="ORF">MRX98_06370</name>
</gene>
<keyword evidence="5" id="KW-0862">Zinc</keyword>
<accession>A0AA41R0V4</accession>
<protein>
    <recommendedName>
        <fullName evidence="9">Archaemetzincin</fullName>
    </recommendedName>
</protein>
<reference evidence="7" key="1">
    <citation type="submission" date="2022-04" db="EMBL/GenBank/DDBJ databases">
        <title>Desulfatitalea alkaliphila sp. nov., a novel anaerobic sulfate-reducing bacterium isolated from terrestrial mud volcano, Taman Peninsula, Russia.</title>
        <authorList>
            <person name="Khomyakova M.A."/>
            <person name="Merkel A.Y."/>
            <person name="Slobodkin A.I."/>
        </authorList>
    </citation>
    <scope>NUCLEOTIDE SEQUENCE</scope>
    <source>
        <strain evidence="7">M08but</strain>
    </source>
</reference>
<evidence type="ECO:0000256" key="5">
    <source>
        <dbReference type="ARBA" id="ARBA00022833"/>
    </source>
</evidence>
<dbReference type="GO" id="GO:0006508">
    <property type="term" value="P:proteolysis"/>
    <property type="evidence" value="ECO:0007669"/>
    <property type="project" value="UniProtKB-KW"/>
</dbReference>
<comment type="caution">
    <text evidence="7">The sequence shown here is derived from an EMBL/GenBank/DDBJ whole genome shotgun (WGS) entry which is preliminary data.</text>
</comment>
<dbReference type="AlphaFoldDB" id="A0AA41R0V4"/>
<keyword evidence="2" id="KW-0645">Protease</keyword>
<dbReference type="InterPro" id="IPR024079">
    <property type="entry name" value="MetalloPept_cat_dom_sf"/>
</dbReference>
<dbReference type="GO" id="GO:0008237">
    <property type="term" value="F:metallopeptidase activity"/>
    <property type="evidence" value="ECO:0007669"/>
    <property type="project" value="UniProtKB-KW"/>
</dbReference>
<keyword evidence="8" id="KW-1185">Reference proteome</keyword>
<dbReference type="PANTHER" id="PTHR15910:SF1">
    <property type="entry name" value="ARCHAEMETZINCIN-2"/>
    <property type="match status" value="1"/>
</dbReference>
<dbReference type="Proteomes" id="UP001165427">
    <property type="component" value="Unassembled WGS sequence"/>
</dbReference>
<dbReference type="GO" id="GO:0046872">
    <property type="term" value="F:metal ion binding"/>
    <property type="evidence" value="ECO:0007669"/>
    <property type="project" value="UniProtKB-KW"/>
</dbReference>
<evidence type="ECO:0000256" key="2">
    <source>
        <dbReference type="ARBA" id="ARBA00022670"/>
    </source>
</evidence>
<keyword evidence="3" id="KW-0479">Metal-binding</keyword>
<keyword evidence="4" id="KW-0378">Hydrolase</keyword>
<sequence>MHPSTADPATDALLDLIPFGEMEPAALTVVAANLQAVAGLPTRIRAVRPTPDDALIATRHQFDAVKIITALDREPHGAPFRMGILQRDLCIPILTYVYGESQLGGHAAVISLHRLHHIDRRITAERGAKIALHEAGHLLGLEHCREPGCLMRFSKQLDQLDLLPMRFCSACEYETARLLKRASVNRRP</sequence>
<organism evidence="7 8">
    <name type="scientific">Desulfatitalea alkaliphila</name>
    <dbReference type="NCBI Taxonomy" id="2929485"/>
    <lineage>
        <taxon>Bacteria</taxon>
        <taxon>Pseudomonadati</taxon>
        <taxon>Thermodesulfobacteriota</taxon>
        <taxon>Desulfobacteria</taxon>
        <taxon>Desulfobacterales</taxon>
        <taxon>Desulfosarcinaceae</taxon>
        <taxon>Desulfatitalea</taxon>
    </lineage>
</organism>
<dbReference type="SUPFAM" id="SSF55486">
    <property type="entry name" value="Metalloproteases ('zincins'), catalytic domain"/>
    <property type="match status" value="1"/>
</dbReference>
<evidence type="ECO:0000256" key="4">
    <source>
        <dbReference type="ARBA" id="ARBA00022801"/>
    </source>
</evidence>
<proteinExistence type="predicted"/>
<evidence type="ECO:0008006" key="9">
    <source>
        <dbReference type="Google" id="ProtNLM"/>
    </source>
</evidence>
<name>A0AA41R0V4_9BACT</name>